<protein>
    <submittedName>
        <fullName evidence="3">Uncharacterized protein</fullName>
    </submittedName>
</protein>
<keyword evidence="2" id="KW-0812">Transmembrane</keyword>
<feature type="transmembrane region" description="Helical" evidence="2">
    <location>
        <begin position="12"/>
        <end position="33"/>
    </location>
</feature>
<dbReference type="RefSeq" id="WP_107575342.1">
    <property type="nucleotide sequence ID" value="NZ_PZPL01000001.1"/>
</dbReference>
<keyword evidence="2" id="KW-0472">Membrane</keyword>
<sequence length="190" mass="20132">MSRQQGGTRFRAAVALTVAGVLLTVGIGTALIVGASASVRQYEALAAVPGDVRSDESLPREPREPAEQPTPTAAPDGARYDQWGVRLYGDADSAAVIEYPAALTGDELENMRSWVDMQFLVAECMTESGHDYTFQLPWERSPESHGSGLPEAGGAAWIALYGDDADGPYDWTRAGCHGAVVHAMGNDGAH</sequence>
<dbReference type="EMBL" id="PZPL01000001">
    <property type="protein sequence ID" value="PTL74106.1"/>
    <property type="molecule type" value="Genomic_DNA"/>
</dbReference>
<dbReference type="AlphaFoldDB" id="A0A2T4UX62"/>
<evidence type="ECO:0000256" key="1">
    <source>
        <dbReference type="SAM" id="MobiDB-lite"/>
    </source>
</evidence>
<name>A0A2T4UX62_9MICO</name>
<organism evidence="3 4">
    <name type="scientific">Rathayibacter caricis DSM 15933</name>
    <dbReference type="NCBI Taxonomy" id="1328867"/>
    <lineage>
        <taxon>Bacteria</taxon>
        <taxon>Bacillati</taxon>
        <taxon>Actinomycetota</taxon>
        <taxon>Actinomycetes</taxon>
        <taxon>Micrococcales</taxon>
        <taxon>Microbacteriaceae</taxon>
        <taxon>Rathayibacter</taxon>
    </lineage>
</organism>
<gene>
    <name evidence="3" type="ORF">C1I63_15515</name>
</gene>
<comment type="caution">
    <text evidence="3">The sequence shown here is derived from an EMBL/GenBank/DDBJ whole genome shotgun (WGS) entry which is preliminary data.</text>
</comment>
<dbReference type="Proteomes" id="UP000241085">
    <property type="component" value="Unassembled WGS sequence"/>
</dbReference>
<keyword evidence="2" id="KW-1133">Transmembrane helix</keyword>
<accession>A0A2T4UX62</accession>
<feature type="compositionally biased region" description="Basic and acidic residues" evidence="1">
    <location>
        <begin position="52"/>
        <end position="66"/>
    </location>
</feature>
<evidence type="ECO:0000256" key="2">
    <source>
        <dbReference type="SAM" id="Phobius"/>
    </source>
</evidence>
<proteinExistence type="predicted"/>
<feature type="region of interest" description="Disordered" evidence="1">
    <location>
        <begin position="51"/>
        <end position="78"/>
    </location>
</feature>
<reference evidence="3 4" key="1">
    <citation type="submission" date="2018-03" db="EMBL/GenBank/DDBJ databases">
        <title>Bacteriophage NCPPB3778 and a type I-E CRISPR drive the evolution of the US Biological Select Agent, Rathayibacter toxicus.</title>
        <authorList>
            <person name="Davis E.W.II."/>
            <person name="Tabima J.F."/>
            <person name="Weisberg A.J."/>
            <person name="Dantas Lopes L."/>
            <person name="Wiseman M.S."/>
            <person name="Wiseman M.S."/>
            <person name="Pupko T."/>
            <person name="Belcher M.S."/>
            <person name="Sechler A.J."/>
            <person name="Tancos M.A."/>
            <person name="Schroeder B.K."/>
            <person name="Murray T.D."/>
            <person name="Luster D.G."/>
            <person name="Schneider W.L."/>
            <person name="Rogers E."/>
            <person name="Andreote F.D."/>
            <person name="Grunwald N.J."/>
            <person name="Putnam M.L."/>
            <person name="Chang J.H."/>
        </authorList>
    </citation>
    <scope>NUCLEOTIDE SEQUENCE [LARGE SCALE GENOMIC DNA]</scope>
    <source>
        <strain evidence="3 4">DSM 15933</strain>
    </source>
</reference>
<evidence type="ECO:0000313" key="3">
    <source>
        <dbReference type="EMBL" id="PTL74106.1"/>
    </source>
</evidence>
<evidence type="ECO:0000313" key="4">
    <source>
        <dbReference type="Proteomes" id="UP000241085"/>
    </source>
</evidence>
<keyword evidence="4" id="KW-1185">Reference proteome</keyword>